<keyword evidence="5" id="KW-0804">Transcription</keyword>
<reference evidence="9" key="1">
    <citation type="submission" date="2021-06" db="EMBL/GenBank/DDBJ databases">
        <authorList>
            <person name="Kallberg Y."/>
            <person name="Tangrot J."/>
            <person name="Rosling A."/>
        </authorList>
    </citation>
    <scope>NUCLEOTIDE SEQUENCE</scope>
    <source>
        <strain evidence="9">FL966</strain>
    </source>
</reference>
<keyword evidence="10" id="KW-1185">Reference proteome</keyword>
<evidence type="ECO:0000256" key="4">
    <source>
        <dbReference type="ARBA" id="ARBA00023125"/>
    </source>
</evidence>
<feature type="compositionally biased region" description="Polar residues" evidence="7">
    <location>
        <begin position="550"/>
        <end position="562"/>
    </location>
</feature>
<dbReference type="AlphaFoldDB" id="A0A9N8ZCB8"/>
<dbReference type="CDD" id="cd12148">
    <property type="entry name" value="fungal_TF_MHR"/>
    <property type="match status" value="1"/>
</dbReference>
<comment type="caution">
    <text evidence="9">The sequence shown here is derived from an EMBL/GenBank/DDBJ whole genome shotgun (WGS) entry which is preliminary data.</text>
</comment>
<dbReference type="Pfam" id="PF04082">
    <property type="entry name" value="Fungal_trans"/>
    <property type="match status" value="1"/>
</dbReference>
<evidence type="ECO:0000313" key="10">
    <source>
        <dbReference type="Proteomes" id="UP000789759"/>
    </source>
</evidence>
<organism evidence="9 10">
    <name type="scientific">Cetraspora pellucida</name>
    <dbReference type="NCBI Taxonomy" id="1433469"/>
    <lineage>
        <taxon>Eukaryota</taxon>
        <taxon>Fungi</taxon>
        <taxon>Fungi incertae sedis</taxon>
        <taxon>Mucoromycota</taxon>
        <taxon>Glomeromycotina</taxon>
        <taxon>Glomeromycetes</taxon>
        <taxon>Diversisporales</taxon>
        <taxon>Gigasporaceae</taxon>
        <taxon>Cetraspora</taxon>
    </lineage>
</organism>
<gene>
    <name evidence="9" type="ORF">CPELLU_LOCUS1476</name>
</gene>
<evidence type="ECO:0000313" key="9">
    <source>
        <dbReference type="EMBL" id="CAG8480032.1"/>
    </source>
</evidence>
<feature type="region of interest" description="Disordered" evidence="7">
    <location>
        <begin position="542"/>
        <end position="562"/>
    </location>
</feature>
<dbReference type="GO" id="GO:0006351">
    <property type="term" value="P:DNA-templated transcription"/>
    <property type="evidence" value="ECO:0007669"/>
    <property type="project" value="InterPro"/>
</dbReference>
<evidence type="ECO:0000256" key="6">
    <source>
        <dbReference type="ARBA" id="ARBA00023242"/>
    </source>
</evidence>
<evidence type="ECO:0000259" key="8">
    <source>
        <dbReference type="SMART" id="SM00906"/>
    </source>
</evidence>
<protein>
    <submittedName>
        <fullName evidence="9">14446_t:CDS:1</fullName>
    </submittedName>
</protein>
<keyword evidence="1" id="KW-0479">Metal-binding</keyword>
<dbReference type="SMART" id="SM00906">
    <property type="entry name" value="Fungal_trans"/>
    <property type="match status" value="1"/>
</dbReference>
<evidence type="ECO:0000256" key="1">
    <source>
        <dbReference type="ARBA" id="ARBA00022723"/>
    </source>
</evidence>
<keyword evidence="4" id="KW-0238">DNA-binding</keyword>
<keyword evidence="6" id="KW-0539">Nucleus</keyword>
<sequence length="724" mass="82105">MESLMGELVHSNDPRAEAILAELMKDDLHPLHKARRVNYATWRNRLASSGDVLETRSTGSLTDSPPNANTNDYFSNDNDVMGILSIDEKNQVSYYGRSSGLQYLIHSGRYKDGLLSLSNNTNIQTSASNQKLALRPELMELPSQELSDHLLNLYFKYVHPIVPIIYKPRFFELLKDREHLPYLLLNSMYCIASIYSDRPEIRKDRENPLTAGDIYFDRAKALLDNDYDRAHVTNVQALVLLSIREHGTGQDTRAWIYSGMATRMVQTLGMHRNNEKWHSITLSPGEKEEQRRIFWNCYILDRIPSSHLGRPLAIDEKDVDAAHPSAHEYDEFESFSYKMGHAISIIPSPDTTNNKTPIQESKNLKSTYIMSRFNCLIRLCEIKGRILQNIYAIKCNQASVSDSVISILESSLRTWFVTLPPDLQCNPDQHFEDLDFLTLNLHIIYYETLILLHRPYAAENNSSRKICSSSAEIISDIVDLMYRKNTLKSCLPLTIYNIFITSIIHTCNATQPDITISQSAKMGLVKCIRAIESLKNHCVLSHNDDDESSTKSQNFNNASSPSVLPSYQRHSSVMNHNNPAIASPPFNFNQAQQHRHLRHNFQEPAQMFSNSFGLRNVTTYSQSQTQSNANTSDPYSAQGVISPNNGVGNNTICSLNSGFWNLPQGANFEEWSSYLHSQQVQQSVTLPSQQTLTSPMSLQPLLLHDNGNNVNMFANNQALISEFE</sequence>
<dbReference type="InterPro" id="IPR007219">
    <property type="entry name" value="XnlR_reg_dom"/>
</dbReference>
<feature type="region of interest" description="Disordered" evidence="7">
    <location>
        <begin position="53"/>
        <end position="73"/>
    </location>
</feature>
<dbReference type="GO" id="GO:0003677">
    <property type="term" value="F:DNA binding"/>
    <property type="evidence" value="ECO:0007669"/>
    <property type="project" value="UniProtKB-KW"/>
</dbReference>
<proteinExistence type="predicted"/>
<name>A0A9N8ZCB8_9GLOM</name>
<dbReference type="InterPro" id="IPR051615">
    <property type="entry name" value="Transcr_Regulatory_Elem"/>
</dbReference>
<feature type="compositionally biased region" description="Polar residues" evidence="7">
    <location>
        <begin position="55"/>
        <end position="73"/>
    </location>
</feature>
<dbReference type="Proteomes" id="UP000789759">
    <property type="component" value="Unassembled WGS sequence"/>
</dbReference>
<keyword evidence="3" id="KW-0805">Transcription regulation</keyword>
<evidence type="ECO:0000256" key="5">
    <source>
        <dbReference type="ARBA" id="ARBA00023163"/>
    </source>
</evidence>
<dbReference type="PANTHER" id="PTHR31313">
    <property type="entry name" value="TY1 ENHANCER ACTIVATOR"/>
    <property type="match status" value="1"/>
</dbReference>
<evidence type="ECO:0000256" key="7">
    <source>
        <dbReference type="SAM" id="MobiDB-lite"/>
    </source>
</evidence>
<evidence type="ECO:0000256" key="2">
    <source>
        <dbReference type="ARBA" id="ARBA00022833"/>
    </source>
</evidence>
<keyword evidence="2" id="KW-0862">Zinc</keyword>
<dbReference type="GO" id="GO:0008270">
    <property type="term" value="F:zinc ion binding"/>
    <property type="evidence" value="ECO:0007669"/>
    <property type="project" value="InterPro"/>
</dbReference>
<dbReference type="EMBL" id="CAJVQA010000544">
    <property type="protein sequence ID" value="CAG8480032.1"/>
    <property type="molecule type" value="Genomic_DNA"/>
</dbReference>
<feature type="domain" description="Xylanolytic transcriptional activator regulatory" evidence="8">
    <location>
        <begin position="254"/>
        <end position="330"/>
    </location>
</feature>
<dbReference type="PANTHER" id="PTHR31313:SF78">
    <property type="entry name" value="TRANSCRIPTION FACTOR DOMAIN-CONTAINING PROTEIN"/>
    <property type="match status" value="1"/>
</dbReference>
<evidence type="ECO:0000256" key="3">
    <source>
        <dbReference type="ARBA" id="ARBA00023015"/>
    </source>
</evidence>
<accession>A0A9N8ZCB8</accession>
<dbReference type="OrthoDB" id="39175at2759"/>